<feature type="transmembrane region" description="Helical" evidence="6">
    <location>
        <begin position="288"/>
        <end position="306"/>
    </location>
</feature>
<dbReference type="InterPro" id="IPR013525">
    <property type="entry name" value="ABC2_TM"/>
</dbReference>
<dbReference type="GO" id="GO:0016020">
    <property type="term" value="C:membrane"/>
    <property type="evidence" value="ECO:0007669"/>
    <property type="project" value="UniProtKB-SubCell"/>
</dbReference>
<dbReference type="Pfam" id="PF12698">
    <property type="entry name" value="ABC2_membrane_3"/>
    <property type="match status" value="1"/>
</dbReference>
<feature type="transmembrane region" description="Helical" evidence="6">
    <location>
        <begin position="161"/>
        <end position="186"/>
    </location>
</feature>
<keyword evidence="4 6" id="KW-0472">Membrane</keyword>
<proteinExistence type="predicted"/>
<dbReference type="PANTHER" id="PTHR43471:SF3">
    <property type="entry name" value="ABC TRANSPORTER PERMEASE PROTEIN NATB"/>
    <property type="match status" value="1"/>
</dbReference>
<evidence type="ECO:0000313" key="8">
    <source>
        <dbReference type="EMBL" id="MBO1751419.1"/>
    </source>
</evidence>
<evidence type="ECO:0000256" key="1">
    <source>
        <dbReference type="ARBA" id="ARBA00004141"/>
    </source>
</evidence>
<evidence type="ECO:0000256" key="6">
    <source>
        <dbReference type="SAM" id="Phobius"/>
    </source>
</evidence>
<keyword evidence="2 6" id="KW-0812">Transmembrane</keyword>
<feature type="region of interest" description="Disordered" evidence="5">
    <location>
        <begin position="1"/>
        <end position="23"/>
    </location>
</feature>
<protein>
    <submittedName>
        <fullName evidence="8">ABC transporter permease</fullName>
    </submittedName>
</protein>
<feature type="transmembrane region" description="Helical" evidence="6">
    <location>
        <begin position="254"/>
        <end position="276"/>
    </location>
</feature>
<evidence type="ECO:0000259" key="7">
    <source>
        <dbReference type="Pfam" id="PF12698"/>
    </source>
</evidence>
<feature type="transmembrane region" description="Helical" evidence="6">
    <location>
        <begin position="223"/>
        <end position="242"/>
    </location>
</feature>
<feature type="compositionally biased region" description="Low complexity" evidence="5">
    <location>
        <begin position="1"/>
        <end position="20"/>
    </location>
</feature>
<comment type="subcellular location">
    <subcellularLocation>
        <location evidence="1">Membrane</location>
        <topology evidence="1">Multi-pass membrane protein</topology>
    </subcellularLocation>
</comment>
<evidence type="ECO:0000256" key="3">
    <source>
        <dbReference type="ARBA" id="ARBA00022989"/>
    </source>
</evidence>
<comment type="caution">
    <text evidence="8">The sequence shown here is derived from an EMBL/GenBank/DDBJ whole genome shotgun (WGS) entry which is preliminary data.</text>
</comment>
<accession>A0A939RTL8</accession>
<organism evidence="8 9">
    <name type="scientific">Actinotalea soli</name>
    <dbReference type="NCBI Taxonomy" id="2819234"/>
    <lineage>
        <taxon>Bacteria</taxon>
        <taxon>Bacillati</taxon>
        <taxon>Actinomycetota</taxon>
        <taxon>Actinomycetes</taxon>
        <taxon>Micrococcales</taxon>
        <taxon>Cellulomonadaceae</taxon>
        <taxon>Actinotalea</taxon>
    </lineage>
</organism>
<dbReference type="PANTHER" id="PTHR43471">
    <property type="entry name" value="ABC TRANSPORTER PERMEASE"/>
    <property type="match status" value="1"/>
</dbReference>
<name>A0A939RTL8_9CELL</name>
<keyword evidence="3 6" id="KW-1133">Transmembrane helix</keyword>
<evidence type="ECO:0000256" key="2">
    <source>
        <dbReference type="ARBA" id="ARBA00022692"/>
    </source>
</evidence>
<gene>
    <name evidence="8" type="ORF">J4G33_06340</name>
</gene>
<sequence length="383" mass="39837">MSTTQPSRTPAPSTASTAPRPAVPGTLQATMLVAEREVVTQLRSKSFLISAAVLLLGVLAAIVLGSVLSGRETDPTRVAVVPEVASMVAESEGLEGVPASDDAAARALVENEEVEAAVIPDSSAGVLGIRVLALDSVPEDVLAALSATPEVELLGDEAPGFGLRFLVSLAFGLVFMMTAMTFGGTIAQNTVQEKQSRIVEILLSSVSARALLAGKILGNSVLAFAQTAALAAVSVAGLMVIGQDEMLGTLGSPLVWFALFFVVGFVLLAAIFAASASLVSRIEDTGPVLTPVMMMTMAPYFLVIFFNDNDTVLRIASFFPVSAPVAMPVRLFLGEAAWWEPLVALGILGVTTVAVIAVGAKIYERSLLRLGGRVKLTEALREA</sequence>
<keyword evidence="9" id="KW-1185">Reference proteome</keyword>
<reference evidence="8" key="1">
    <citation type="submission" date="2021-03" db="EMBL/GenBank/DDBJ databases">
        <title>Actinotalea soli sp. nov., isolated from soil.</title>
        <authorList>
            <person name="Ping W."/>
            <person name="Zhang J."/>
        </authorList>
    </citation>
    <scope>NUCLEOTIDE SEQUENCE</scope>
    <source>
        <strain evidence="8">BY-33</strain>
    </source>
</reference>
<dbReference type="GO" id="GO:0140359">
    <property type="term" value="F:ABC-type transporter activity"/>
    <property type="evidence" value="ECO:0007669"/>
    <property type="project" value="InterPro"/>
</dbReference>
<dbReference type="EMBL" id="JAGEMK010000002">
    <property type="protein sequence ID" value="MBO1751419.1"/>
    <property type="molecule type" value="Genomic_DNA"/>
</dbReference>
<dbReference type="AlphaFoldDB" id="A0A939RTL8"/>
<evidence type="ECO:0000313" key="9">
    <source>
        <dbReference type="Proteomes" id="UP000664209"/>
    </source>
</evidence>
<feature type="transmembrane region" description="Helical" evidence="6">
    <location>
        <begin position="46"/>
        <end position="68"/>
    </location>
</feature>
<evidence type="ECO:0000256" key="5">
    <source>
        <dbReference type="SAM" id="MobiDB-lite"/>
    </source>
</evidence>
<evidence type="ECO:0000256" key="4">
    <source>
        <dbReference type="ARBA" id="ARBA00023136"/>
    </source>
</evidence>
<feature type="transmembrane region" description="Helical" evidence="6">
    <location>
        <begin position="339"/>
        <end position="363"/>
    </location>
</feature>
<dbReference type="Proteomes" id="UP000664209">
    <property type="component" value="Unassembled WGS sequence"/>
</dbReference>
<feature type="domain" description="ABC-2 type transporter transmembrane" evidence="7">
    <location>
        <begin position="53"/>
        <end position="360"/>
    </location>
</feature>
<dbReference type="RefSeq" id="WP_208055077.1">
    <property type="nucleotide sequence ID" value="NZ_JAGEMK010000002.1"/>
</dbReference>